<evidence type="ECO:0000313" key="2">
    <source>
        <dbReference type="EMBL" id="ACS66157.1"/>
    </source>
</evidence>
<keyword evidence="1" id="KW-0732">Signal</keyword>
<reference evidence="2" key="1">
    <citation type="submission" date="2009-06" db="EMBL/GenBank/DDBJ databases">
        <title>Complete sequence plasmid 1 of Ralstonia pickettii 12D.</title>
        <authorList>
            <consortium name="US DOE Joint Genome Institute"/>
            <person name="Lucas S."/>
            <person name="Copeland A."/>
            <person name="Lapidus A."/>
            <person name="Glavina del Rio T."/>
            <person name="Dalin E."/>
            <person name="Tice H."/>
            <person name="Bruce D."/>
            <person name="Goodwin L."/>
            <person name="Pitluck S."/>
            <person name="Sims D."/>
            <person name="Meincke L."/>
            <person name="Brettin T."/>
            <person name="Detter J.C."/>
            <person name="Han C."/>
            <person name="Larimer F."/>
            <person name="Land M."/>
            <person name="Hauser L."/>
            <person name="Kyrpides N."/>
            <person name="Ovchinnikova G."/>
            <person name="Marsh T."/>
            <person name="Richardson P."/>
        </authorList>
    </citation>
    <scope>NUCLEOTIDE SEQUENCE [LARGE SCALE GENOMIC DNA]</scope>
    <source>
        <strain evidence="2">12D</strain>
        <plasmid>12D</plasmid>
        <plasmid evidence="2">pRp12D01</plasmid>
    </source>
</reference>
<evidence type="ECO:0000256" key="1">
    <source>
        <dbReference type="SAM" id="SignalP"/>
    </source>
</evidence>
<keyword evidence="2" id="KW-0614">Plasmid</keyword>
<organism evidence="2">
    <name type="scientific">Ralstonia pickettii (strain 12D)</name>
    <dbReference type="NCBI Taxonomy" id="428406"/>
    <lineage>
        <taxon>Bacteria</taxon>
        <taxon>Pseudomonadati</taxon>
        <taxon>Pseudomonadota</taxon>
        <taxon>Betaproteobacteria</taxon>
        <taxon>Burkholderiales</taxon>
        <taxon>Burkholderiaceae</taxon>
        <taxon>Ralstonia</taxon>
    </lineage>
</organism>
<protein>
    <submittedName>
        <fullName evidence="2">Uncharacterized protein</fullName>
    </submittedName>
</protein>
<gene>
    <name evidence="2" type="ordered locus">Rpic12D_4923</name>
</gene>
<geneLocation type="plasmid" evidence="2">
    <name>pRp12D01</name>
</geneLocation>
<accession>C6BPN3</accession>
<feature type="chain" id="PRO_5002959591" evidence="1">
    <location>
        <begin position="29"/>
        <end position="138"/>
    </location>
</feature>
<dbReference type="AlphaFoldDB" id="C6BPN3"/>
<feature type="signal peptide" evidence="1">
    <location>
        <begin position="1"/>
        <end position="28"/>
    </location>
</feature>
<dbReference type="EMBL" id="CP001646">
    <property type="protein sequence ID" value="ACS66157.1"/>
    <property type="molecule type" value="Genomic_DNA"/>
</dbReference>
<proteinExistence type="predicted"/>
<sequence>MTRAKRGSLTATAIGLMVAFSSAQGARAQELVCSGHAKYGDETFADRFFLRLQDGAIEIKGNPGSTYTFDGVSYKVCSESRDEIGFEYAVEGICGTGKPPRIGDLQKVTGDLTLRRFDMGKRFDGSYTCKPAGRVLNR</sequence>
<dbReference type="HOGENOM" id="CLU_1853570_0_0_4"/>
<dbReference type="KEGG" id="rpf:Rpic12D_4923"/>
<name>C6BPN3_RALP1</name>